<reference evidence="2 3" key="1">
    <citation type="journal article" date="2019" name="Int. J. Syst. Evol. Microbiol.">
        <title>The Global Catalogue of Microorganisms (GCM) 10K type strain sequencing project: providing services to taxonomists for standard genome sequencing and annotation.</title>
        <authorList>
            <consortium name="The Broad Institute Genomics Platform"/>
            <consortium name="The Broad Institute Genome Sequencing Center for Infectious Disease"/>
            <person name="Wu L."/>
            <person name="Ma J."/>
        </authorList>
    </citation>
    <scope>NUCLEOTIDE SEQUENCE [LARGE SCALE GENOMIC DNA]</scope>
    <source>
        <strain evidence="2 3">JCM 11896</strain>
    </source>
</reference>
<proteinExistence type="predicted"/>
<keyword evidence="3" id="KW-1185">Reference proteome</keyword>
<evidence type="ECO:0000313" key="2">
    <source>
        <dbReference type="EMBL" id="GAA1397026.1"/>
    </source>
</evidence>
<gene>
    <name evidence="2" type="ORF">GCM10009613_49060</name>
</gene>
<protein>
    <recommendedName>
        <fullName evidence="1">AbiEi antitoxin N-terminal domain-containing protein</fullName>
    </recommendedName>
</protein>
<evidence type="ECO:0000259" key="1">
    <source>
        <dbReference type="Pfam" id="PF13338"/>
    </source>
</evidence>
<comment type="caution">
    <text evidence="2">The sequence shown here is derived from an EMBL/GenBank/DDBJ whole genome shotgun (WGS) entry which is preliminary data.</text>
</comment>
<dbReference type="Pfam" id="PF13338">
    <property type="entry name" value="AbiEi_4"/>
    <property type="match status" value="1"/>
</dbReference>
<dbReference type="Proteomes" id="UP001501414">
    <property type="component" value="Unassembled WGS sequence"/>
</dbReference>
<feature type="domain" description="AbiEi antitoxin N-terminal" evidence="1">
    <location>
        <begin position="13"/>
        <end position="45"/>
    </location>
</feature>
<organism evidence="2 3">
    <name type="scientific">Pseudonocardia kongjuensis</name>
    <dbReference type="NCBI Taxonomy" id="102227"/>
    <lineage>
        <taxon>Bacteria</taxon>
        <taxon>Bacillati</taxon>
        <taxon>Actinomycetota</taxon>
        <taxon>Actinomycetes</taxon>
        <taxon>Pseudonocardiales</taxon>
        <taxon>Pseudonocardiaceae</taxon>
        <taxon>Pseudonocardia</taxon>
    </lineage>
</organism>
<evidence type="ECO:0000313" key="3">
    <source>
        <dbReference type="Proteomes" id="UP001501414"/>
    </source>
</evidence>
<dbReference type="InterPro" id="IPR025159">
    <property type="entry name" value="AbiEi_N"/>
</dbReference>
<dbReference type="RefSeq" id="WP_344026534.1">
    <property type="nucleotide sequence ID" value="NZ_BAAAJK010000034.1"/>
</dbReference>
<sequence>MFLDAAAGAGPYRRTDLHSAGLADSGIARALRDGRLSRVCRGMYVPGPQASRSRSGPDDQEAARHILAVRGVLARLGAPAVVSHVSAAVLHGLDVWNLPLDLVHLTRNRASGARRGRDLHLHVGPLSDADVTRVGGIAVTTPARTAIDIARERPFAQALVVADAALRAPHTDRADLDGALRAAAGRTGVRNAARVVAFADGRSASPGESLSRLLFHRSGLPEPVLQREITGWNGERVATVDFWWDGTPPVIGEFDGESTYGRLLRPGQTPGRAVVEEKIREDLLRELAPEVVRWTWRDLKEPQHLLSRLRRRLTPHP</sequence>
<name>A0ABN1Y3K5_9PSEU</name>
<accession>A0ABN1Y3K5</accession>
<dbReference type="EMBL" id="BAAAJK010000034">
    <property type="protein sequence ID" value="GAA1397026.1"/>
    <property type="molecule type" value="Genomic_DNA"/>
</dbReference>